<dbReference type="PANTHER" id="PTHR13806">
    <property type="entry name" value="FLOTILLIN-RELATED"/>
    <property type="match status" value="1"/>
</dbReference>
<evidence type="ECO:0000256" key="1">
    <source>
        <dbReference type="ARBA" id="ARBA00004308"/>
    </source>
</evidence>
<accession>A0A843X1S6</accession>
<proteinExistence type="inferred from homology"/>
<name>A0A843X1S6_COLES</name>
<organism evidence="3 4">
    <name type="scientific">Colocasia esculenta</name>
    <name type="common">Wild taro</name>
    <name type="synonym">Arum esculentum</name>
    <dbReference type="NCBI Taxonomy" id="4460"/>
    <lineage>
        <taxon>Eukaryota</taxon>
        <taxon>Viridiplantae</taxon>
        <taxon>Streptophyta</taxon>
        <taxon>Embryophyta</taxon>
        <taxon>Tracheophyta</taxon>
        <taxon>Spermatophyta</taxon>
        <taxon>Magnoliopsida</taxon>
        <taxon>Liliopsida</taxon>
        <taxon>Araceae</taxon>
        <taxon>Aroideae</taxon>
        <taxon>Colocasieae</taxon>
        <taxon>Colocasia</taxon>
    </lineage>
</organism>
<dbReference type="GO" id="GO:0005901">
    <property type="term" value="C:caveola"/>
    <property type="evidence" value="ECO:0007669"/>
    <property type="project" value="UniProtKB-SubCell"/>
</dbReference>
<keyword evidence="2" id="KW-1003">Cell membrane</keyword>
<dbReference type="SUPFAM" id="SSF117892">
    <property type="entry name" value="Band 7/SPFH domain"/>
    <property type="match status" value="1"/>
</dbReference>
<dbReference type="PANTHER" id="PTHR13806:SF31">
    <property type="entry name" value="FLOTILLIN-LIKE PROTEIN 1-RELATED"/>
    <property type="match status" value="1"/>
</dbReference>
<keyword evidence="4" id="KW-1185">Reference proteome</keyword>
<dbReference type="GO" id="GO:0012505">
    <property type="term" value="C:endomembrane system"/>
    <property type="evidence" value="ECO:0007669"/>
    <property type="project" value="UniProtKB-SubCell"/>
</dbReference>
<dbReference type="InterPro" id="IPR027705">
    <property type="entry name" value="Flotillin_fam"/>
</dbReference>
<gene>
    <name evidence="3" type="ORF">Taro_047853</name>
</gene>
<comment type="caution">
    <text evidence="3">The sequence shown here is derived from an EMBL/GenBank/DDBJ whole genome shotgun (WGS) entry which is preliminary data.</text>
</comment>
<evidence type="ECO:0000313" key="4">
    <source>
        <dbReference type="Proteomes" id="UP000652761"/>
    </source>
</evidence>
<dbReference type="Proteomes" id="UP000652761">
    <property type="component" value="Unassembled WGS sequence"/>
</dbReference>
<comment type="subcellular location">
    <subcellularLocation>
        <location evidence="2">Cell membrane</location>
        <topology evidence="2">Lipid-anchor</topology>
    </subcellularLocation>
    <subcellularLocation>
        <location evidence="2">Membrane</location>
        <location evidence="2">Caveola</location>
    </subcellularLocation>
    <subcellularLocation>
        <location evidence="1">Endomembrane system</location>
    </subcellularLocation>
</comment>
<dbReference type="AlphaFoldDB" id="A0A843X1S6"/>
<evidence type="ECO:0000256" key="2">
    <source>
        <dbReference type="RuleBase" id="RU366054"/>
    </source>
</evidence>
<dbReference type="OrthoDB" id="6080404at2759"/>
<dbReference type="EMBL" id="NMUH01006283">
    <property type="protein sequence ID" value="MQM14916.1"/>
    <property type="molecule type" value="Genomic_DNA"/>
</dbReference>
<keyword evidence="2" id="KW-0472">Membrane</keyword>
<evidence type="ECO:0000313" key="3">
    <source>
        <dbReference type="EMBL" id="MQM14916.1"/>
    </source>
</evidence>
<reference evidence="3" key="1">
    <citation type="submission" date="2017-07" db="EMBL/GenBank/DDBJ databases">
        <title>Taro Niue Genome Assembly and Annotation.</title>
        <authorList>
            <person name="Atibalentja N."/>
            <person name="Keating K."/>
            <person name="Fields C.J."/>
        </authorList>
    </citation>
    <scope>NUCLEOTIDE SEQUENCE</scope>
    <source>
        <strain evidence="3">Niue_2</strain>
        <tissue evidence="3">Leaf</tissue>
    </source>
</reference>
<comment type="similarity">
    <text evidence="2">Belongs to the band 7/mec-2 family. Flotillin subfamily.</text>
</comment>
<sequence>MVITGYDIDDIKLGRKTCIVFDISPVNYTFEVQAMSVQKLTFLLPTVLTIGPRIDDRDNLLRYAKLISQQANHVKELVEGVIEGESHVLAASMTMEEIFCSTKFSLFSSLGHTFPPPSSLLPLLLSLSLSL</sequence>
<protein>
    <recommendedName>
        <fullName evidence="2">Flotillin-like</fullName>
    </recommendedName>
</protein>
<dbReference type="InterPro" id="IPR036013">
    <property type="entry name" value="Band_7/SPFH_dom_sf"/>
</dbReference>